<reference evidence="1 2" key="1">
    <citation type="submission" date="2018-08" db="EMBL/GenBank/DDBJ databases">
        <title>Genomic Encyclopedia of Archaeal and Bacterial Type Strains, Phase II (KMG-II): from individual species to whole genera.</title>
        <authorList>
            <person name="Goeker M."/>
        </authorList>
    </citation>
    <scope>NUCLEOTIDE SEQUENCE [LARGE SCALE GENOMIC DNA]</scope>
    <source>
        <strain evidence="1 2">DSM 17905</strain>
    </source>
</reference>
<sequence>MLTLQGLLALGVVSLLSACSVQPKTPIFSASGFITDGGVIRLWRLNDQNSKPQVIMSVYSPYHHKNTTVSFYEYRRGNLWQVRRNVLNNHPTEEILRLDREDNVIFMQRQFDGRREQLSNDDIISLQFDAKRTEEISDALIVGEVKLVQGHWQNGKVTTCAGKKLFIEFEPQDRVWLEERHKNSYGTLTIAWLEAPAGRQLLLVANDDFCRWEPTKDKL</sequence>
<comment type="caution">
    <text evidence="1">The sequence shown here is derived from an EMBL/GenBank/DDBJ whole genome shotgun (WGS) entry which is preliminary data.</text>
</comment>
<dbReference type="AlphaFoldDB" id="A0A3D9UCC0"/>
<protein>
    <submittedName>
        <fullName evidence="1">Uncharacterized protein DUF1481</fullName>
    </submittedName>
</protein>
<name>A0A3D9UCC0_9GAMM</name>
<organism evidence="1 2">
    <name type="scientific">Xenorhabdus cabanillasii</name>
    <dbReference type="NCBI Taxonomy" id="351673"/>
    <lineage>
        <taxon>Bacteria</taxon>
        <taxon>Pseudomonadati</taxon>
        <taxon>Pseudomonadota</taxon>
        <taxon>Gammaproteobacteria</taxon>
        <taxon>Enterobacterales</taxon>
        <taxon>Morganellaceae</taxon>
        <taxon>Xenorhabdus</taxon>
    </lineage>
</organism>
<evidence type="ECO:0000313" key="1">
    <source>
        <dbReference type="EMBL" id="REF26857.1"/>
    </source>
</evidence>
<dbReference type="Pfam" id="PF07356">
    <property type="entry name" value="DUF1481"/>
    <property type="match status" value="1"/>
</dbReference>
<dbReference type="Proteomes" id="UP000256294">
    <property type="component" value="Unassembled WGS sequence"/>
</dbReference>
<evidence type="ECO:0000313" key="2">
    <source>
        <dbReference type="Proteomes" id="UP000256294"/>
    </source>
</evidence>
<accession>A0A3D9UCC0</accession>
<gene>
    <name evidence="1" type="ORF">BDD26_1546</name>
</gene>
<keyword evidence="2" id="KW-1185">Reference proteome</keyword>
<dbReference type="EMBL" id="QTUB01000001">
    <property type="protein sequence ID" value="REF26857.1"/>
    <property type="molecule type" value="Genomic_DNA"/>
</dbReference>
<proteinExistence type="predicted"/>
<dbReference type="InterPro" id="IPR010858">
    <property type="entry name" value="DUF1481"/>
</dbReference>